<dbReference type="InterPro" id="IPR019587">
    <property type="entry name" value="Polyketide_cyclase/dehydratase"/>
</dbReference>
<dbReference type="EMBL" id="BOMS01000009">
    <property type="protein sequence ID" value="GIE64296.1"/>
    <property type="molecule type" value="Genomic_DNA"/>
</dbReference>
<organism evidence="3 4">
    <name type="scientific">Actinoplanes palleronii</name>
    <dbReference type="NCBI Taxonomy" id="113570"/>
    <lineage>
        <taxon>Bacteria</taxon>
        <taxon>Bacillati</taxon>
        <taxon>Actinomycetota</taxon>
        <taxon>Actinomycetes</taxon>
        <taxon>Micromonosporales</taxon>
        <taxon>Micromonosporaceae</taxon>
        <taxon>Actinoplanes</taxon>
    </lineage>
</organism>
<reference evidence="3 4" key="1">
    <citation type="submission" date="2021-01" db="EMBL/GenBank/DDBJ databases">
        <title>Whole genome shotgun sequence of Actinoplanes palleronii NBRC 14916.</title>
        <authorList>
            <person name="Komaki H."/>
            <person name="Tamura T."/>
        </authorList>
    </citation>
    <scope>NUCLEOTIDE SEQUENCE [LARGE SCALE GENOMIC DNA]</scope>
    <source>
        <strain evidence="3 4">NBRC 14916</strain>
    </source>
</reference>
<dbReference type="Gene3D" id="3.90.226.10">
    <property type="entry name" value="2-enoyl-CoA Hydratase, Chain A, domain 1"/>
    <property type="match status" value="1"/>
</dbReference>
<name>A0ABQ4B0V6_9ACTN</name>
<comment type="caution">
    <text evidence="3">The sequence shown here is derived from an EMBL/GenBank/DDBJ whole genome shotgun (WGS) entry which is preliminary data.</text>
</comment>
<dbReference type="InterPro" id="IPR023393">
    <property type="entry name" value="START-like_dom_sf"/>
</dbReference>
<feature type="region of interest" description="Disordered" evidence="2">
    <location>
        <begin position="234"/>
        <end position="265"/>
    </location>
</feature>
<dbReference type="InterPro" id="IPR029045">
    <property type="entry name" value="ClpP/crotonase-like_dom_sf"/>
</dbReference>
<feature type="region of interest" description="Disordered" evidence="2">
    <location>
        <begin position="349"/>
        <end position="372"/>
    </location>
</feature>
<dbReference type="Gene3D" id="3.40.47.10">
    <property type="match status" value="1"/>
</dbReference>
<dbReference type="PANTHER" id="PTHR43802">
    <property type="entry name" value="ENOYL-COA HYDRATASE"/>
    <property type="match status" value="1"/>
</dbReference>
<dbReference type="SUPFAM" id="SSF55961">
    <property type="entry name" value="Bet v1-like"/>
    <property type="match status" value="1"/>
</dbReference>
<dbReference type="PANTHER" id="PTHR43802:SF1">
    <property type="entry name" value="IP11341P-RELATED"/>
    <property type="match status" value="1"/>
</dbReference>
<dbReference type="InterPro" id="IPR001753">
    <property type="entry name" value="Enoyl-CoA_hydra/iso"/>
</dbReference>
<feature type="region of interest" description="Disordered" evidence="2">
    <location>
        <begin position="169"/>
        <end position="197"/>
    </location>
</feature>
<accession>A0ABQ4B0V6</accession>
<feature type="compositionally biased region" description="Basic and acidic residues" evidence="2">
    <location>
        <begin position="181"/>
        <end position="194"/>
    </location>
</feature>
<feature type="compositionally biased region" description="Low complexity" evidence="2">
    <location>
        <begin position="234"/>
        <end position="247"/>
    </location>
</feature>
<evidence type="ECO:0000313" key="4">
    <source>
        <dbReference type="Proteomes" id="UP000624709"/>
    </source>
</evidence>
<dbReference type="InterPro" id="IPR016039">
    <property type="entry name" value="Thiolase-like"/>
</dbReference>
<sequence>MRLRRRSEPAAPPAVPPPRVLARPWALSVAVAAPVERVFGYLATPARMADWLVMHTGWPAEPPPVLSAGARFAERVKLMGTPVEVRWTVAGADGPRYLWLDGTGPMGIEVGVYLSLETGPGGAGTVVRLDGGVQGGPTAGPLGPMVARSLADALRSSLRRLAAADLPVAAVPGPQKKREKPGKIRHERSGRDLDPWTPVIVGVGQVSDHTTDVRDGDPVSLAVRALRLAAQDSAAASAPESGAARSSGTDGGAGRRSDTDGGSADLLKNADTVGWVASVSWQYPDGGALVAAQVGAAPQTTVQTGLFGGDGPLRLINDLAAAITRGETTVALIAGAEAAATAAAAERAGRPLGWPAQPDGTAPSRTLGADREPNNAAETAAGLISPLHVYALIESALRARLGLSQSDHLKRITGLWARFAEVAATNPYAWLRQPRTAAGLATPDGGNRPVCAPYTKLLTANLQVNQAAGLIMCSAEAARDAGVPQGRWIFPYAGAHAADTWFVTERADLTTSPALHAVGTAVLAHTGRTIGDVRHLDLYACFPSAVQIAAAELGLPIDDPDRPLTVTGGLTFAGGPGNNYASHAVATLVPRLRADPDGLGLATAVGWYLTKHAATVFSASPPDRPFRDVNAGLRLHRPTRAVRTGGAGVREAGTVVYRRDGEPEAGIVTEILDDGSRVVRRVDPAGDVQPEGKPLPPPGEPAVLVEWRGPVTVIRLGATATADALHHAVEDFDADPDAKVAVLAGPAPAGTITFAAGKPLIAAVEAADGGGAGLAADLIVAAEDALIGVPESDDAGSGLRRLAGLLPRALAMELLLTGDPIPARRLHDLGLINRITPAGTAYQTALDLAASIAAHPAEALLRAHRTVDDLRRKA</sequence>
<evidence type="ECO:0000256" key="2">
    <source>
        <dbReference type="SAM" id="MobiDB-lite"/>
    </source>
</evidence>
<dbReference type="CDD" id="cd06558">
    <property type="entry name" value="crotonase-like"/>
    <property type="match status" value="1"/>
</dbReference>
<evidence type="ECO:0000313" key="3">
    <source>
        <dbReference type="EMBL" id="GIE64296.1"/>
    </source>
</evidence>
<dbReference type="Proteomes" id="UP000624709">
    <property type="component" value="Unassembled WGS sequence"/>
</dbReference>
<gene>
    <name evidence="3" type="ORF">Apa02nite_004040</name>
</gene>
<keyword evidence="4" id="KW-1185">Reference proteome</keyword>
<evidence type="ECO:0000256" key="1">
    <source>
        <dbReference type="ARBA" id="ARBA00005254"/>
    </source>
</evidence>
<protein>
    <recommendedName>
        <fullName evidence="5">Acetyl-CoA C-acetyltransferase</fullName>
    </recommendedName>
</protein>
<comment type="similarity">
    <text evidence="1">Belongs to the enoyl-CoA hydratase/isomerase family.</text>
</comment>
<dbReference type="SUPFAM" id="SSF53901">
    <property type="entry name" value="Thiolase-like"/>
    <property type="match status" value="1"/>
</dbReference>
<dbReference type="Pfam" id="PF00378">
    <property type="entry name" value="ECH_1"/>
    <property type="match status" value="1"/>
</dbReference>
<evidence type="ECO:0008006" key="5">
    <source>
        <dbReference type="Google" id="ProtNLM"/>
    </source>
</evidence>
<dbReference type="RefSeq" id="WP_203823562.1">
    <property type="nucleotide sequence ID" value="NZ_BAAATY010000005.1"/>
</dbReference>
<dbReference type="Pfam" id="PF10604">
    <property type="entry name" value="Polyketide_cyc2"/>
    <property type="match status" value="1"/>
</dbReference>
<proteinExistence type="inferred from homology"/>
<dbReference type="Gene3D" id="3.30.530.20">
    <property type="match status" value="1"/>
</dbReference>
<dbReference type="SUPFAM" id="SSF52096">
    <property type="entry name" value="ClpP/crotonase"/>
    <property type="match status" value="1"/>
</dbReference>